<dbReference type="Proteomes" id="UP000693946">
    <property type="component" value="Linkage Group LG3"/>
</dbReference>
<name>A0AAV6QVS0_SOLSE</name>
<keyword evidence="2" id="KW-1185">Reference proteome</keyword>
<proteinExistence type="predicted"/>
<gene>
    <name evidence="1" type="ORF">JOB18_015650</name>
</gene>
<evidence type="ECO:0000313" key="2">
    <source>
        <dbReference type="Proteomes" id="UP000693946"/>
    </source>
</evidence>
<dbReference type="EMBL" id="JAGKHQ010000015">
    <property type="protein sequence ID" value="KAG7496264.1"/>
    <property type="molecule type" value="Genomic_DNA"/>
</dbReference>
<accession>A0AAV6QVS0</accession>
<reference evidence="1 2" key="1">
    <citation type="journal article" date="2021" name="Sci. Rep.">
        <title>Chromosome anchoring in Senegalese sole (Solea senegalensis) reveals sex-associated markers and genome rearrangements in flatfish.</title>
        <authorList>
            <person name="Guerrero-Cozar I."/>
            <person name="Gomez-Garrido J."/>
            <person name="Berbel C."/>
            <person name="Martinez-Blanch J.F."/>
            <person name="Alioto T."/>
            <person name="Claros M.G."/>
            <person name="Gagnaire P.A."/>
            <person name="Manchado M."/>
        </authorList>
    </citation>
    <scope>NUCLEOTIDE SEQUENCE [LARGE SCALE GENOMIC DNA]</scope>
    <source>
        <strain evidence="1">Sse05_10M</strain>
    </source>
</reference>
<evidence type="ECO:0000313" key="1">
    <source>
        <dbReference type="EMBL" id="KAG7496264.1"/>
    </source>
</evidence>
<dbReference type="AlphaFoldDB" id="A0AAV6QVS0"/>
<sequence>MVSWRLHRSDKAKVNLLFKLRDQGFCGCSPSLSLRASGDQPNLIVCDKRYSGLHAAVSKSVQLKRAPVFGIRKALLFSDFEGRKKGLLWNFSRIFFRTAPLPGLCILPPGYIM</sequence>
<comment type="caution">
    <text evidence="1">The sequence shown here is derived from an EMBL/GenBank/DDBJ whole genome shotgun (WGS) entry which is preliminary data.</text>
</comment>
<organism evidence="1 2">
    <name type="scientific">Solea senegalensis</name>
    <name type="common">Senegalese sole</name>
    <dbReference type="NCBI Taxonomy" id="28829"/>
    <lineage>
        <taxon>Eukaryota</taxon>
        <taxon>Metazoa</taxon>
        <taxon>Chordata</taxon>
        <taxon>Craniata</taxon>
        <taxon>Vertebrata</taxon>
        <taxon>Euteleostomi</taxon>
        <taxon>Actinopterygii</taxon>
        <taxon>Neopterygii</taxon>
        <taxon>Teleostei</taxon>
        <taxon>Neoteleostei</taxon>
        <taxon>Acanthomorphata</taxon>
        <taxon>Carangaria</taxon>
        <taxon>Pleuronectiformes</taxon>
        <taxon>Pleuronectoidei</taxon>
        <taxon>Soleidae</taxon>
        <taxon>Solea</taxon>
    </lineage>
</organism>
<protein>
    <submittedName>
        <fullName evidence="1">Uncharacterized protein</fullName>
    </submittedName>
</protein>